<dbReference type="SUPFAM" id="SSF48403">
    <property type="entry name" value="Ankyrin repeat"/>
    <property type="match status" value="1"/>
</dbReference>
<dbReference type="InterPro" id="IPR036770">
    <property type="entry name" value="Ankyrin_rpt-contain_sf"/>
</dbReference>
<feature type="repeat" description="ANK" evidence="1">
    <location>
        <begin position="15"/>
        <end position="47"/>
    </location>
</feature>
<protein>
    <submittedName>
        <fullName evidence="2">Uncharacterized protein</fullName>
    </submittedName>
</protein>
<dbReference type="EMBL" id="CDHK01000008">
    <property type="protein sequence ID" value="CEJ60621.1"/>
    <property type="molecule type" value="Genomic_DNA"/>
</dbReference>
<dbReference type="Proteomes" id="UP000042958">
    <property type="component" value="Unassembled WGS sequence"/>
</dbReference>
<dbReference type="AlphaFoldDB" id="A0A0F7TXG9"/>
<evidence type="ECO:0000313" key="2">
    <source>
        <dbReference type="EMBL" id="CEJ60621.1"/>
    </source>
</evidence>
<accession>A0A0F7TXG9</accession>
<keyword evidence="1" id="KW-0040">ANK repeat</keyword>
<keyword evidence="3" id="KW-1185">Reference proteome</keyword>
<organism evidence="2 3">
    <name type="scientific">Penicillium brasilianum</name>
    <dbReference type="NCBI Taxonomy" id="104259"/>
    <lineage>
        <taxon>Eukaryota</taxon>
        <taxon>Fungi</taxon>
        <taxon>Dikarya</taxon>
        <taxon>Ascomycota</taxon>
        <taxon>Pezizomycotina</taxon>
        <taxon>Eurotiomycetes</taxon>
        <taxon>Eurotiomycetidae</taxon>
        <taxon>Eurotiales</taxon>
        <taxon>Aspergillaceae</taxon>
        <taxon>Penicillium</taxon>
    </lineage>
</organism>
<dbReference type="STRING" id="104259.A0A0F7TXG9"/>
<dbReference type="Gene3D" id="1.25.40.20">
    <property type="entry name" value="Ankyrin repeat-containing domain"/>
    <property type="match status" value="1"/>
</dbReference>
<dbReference type="OrthoDB" id="426293at2759"/>
<evidence type="ECO:0000256" key="1">
    <source>
        <dbReference type="PROSITE-ProRule" id="PRU00023"/>
    </source>
</evidence>
<sequence length="70" mass="7877">MYQDSPTLVRFWPMSLGAPLHVAAELGKTDAIRHLINLGADTSVKDAHGRTVMEWAQKLNQTEVVRFLED</sequence>
<dbReference type="Pfam" id="PF12796">
    <property type="entry name" value="Ank_2"/>
    <property type="match status" value="1"/>
</dbReference>
<reference evidence="3" key="1">
    <citation type="journal article" date="2015" name="Genome Announc.">
        <title>Draft genome sequence of the fungus Penicillium brasilianum MG11.</title>
        <authorList>
            <person name="Horn F."/>
            <person name="Linde J."/>
            <person name="Mattern D.J."/>
            <person name="Walther G."/>
            <person name="Guthke R."/>
            <person name="Brakhage A.A."/>
            <person name="Valiante V."/>
        </authorList>
    </citation>
    <scope>NUCLEOTIDE SEQUENCE [LARGE SCALE GENOMIC DNA]</scope>
    <source>
        <strain evidence="3">MG11</strain>
    </source>
</reference>
<gene>
    <name evidence="2" type="ORF">PMG11_09190</name>
</gene>
<dbReference type="InterPro" id="IPR002110">
    <property type="entry name" value="Ankyrin_rpt"/>
</dbReference>
<dbReference type="PROSITE" id="PS50297">
    <property type="entry name" value="ANK_REP_REGION"/>
    <property type="match status" value="1"/>
</dbReference>
<dbReference type="PROSITE" id="PS50088">
    <property type="entry name" value="ANK_REPEAT"/>
    <property type="match status" value="1"/>
</dbReference>
<evidence type="ECO:0000313" key="3">
    <source>
        <dbReference type="Proteomes" id="UP000042958"/>
    </source>
</evidence>
<name>A0A0F7TXG9_PENBI</name>
<proteinExistence type="predicted"/>